<keyword evidence="2" id="KW-1185">Reference proteome</keyword>
<dbReference type="Proteomes" id="UP000219482">
    <property type="component" value="Unassembled WGS sequence"/>
</dbReference>
<dbReference type="CDD" id="cd02440">
    <property type="entry name" value="AdoMet_MTases"/>
    <property type="match status" value="1"/>
</dbReference>
<dbReference type="AlphaFoldDB" id="A0A286GTH5"/>
<dbReference type="OrthoDB" id="9780415at2"/>
<dbReference type="InterPro" id="IPR029063">
    <property type="entry name" value="SAM-dependent_MTases_sf"/>
</dbReference>
<proteinExistence type="predicted"/>
<dbReference type="EMBL" id="OCNK01000002">
    <property type="protein sequence ID" value="SOD98506.1"/>
    <property type="molecule type" value="Genomic_DNA"/>
</dbReference>
<gene>
    <name evidence="1" type="ORF">SAMN06272739_1933</name>
</gene>
<sequence>MHPATIARRVGGHVRERGVGPVLADCATWAVRWAAHRPRAGRPSTATFRYDGVEHRYLRHAYNWTWLNERAVEVPLAAAVLAGAAGGRVLEVGNVLGHYQAVGHTVVDKYERAAGVLNADVAELDLPGPYDLVLAVSTLEHVGLDEEVQDPGKPARAIERLTSLLAPGGRLWCSHPVGYNLELDRQLQDGRFGFTRLTALRRLGPSNRWEQVPVEEVWGTRYDRLLYTAQAIVIAELQR</sequence>
<evidence type="ECO:0008006" key="3">
    <source>
        <dbReference type="Google" id="ProtNLM"/>
    </source>
</evidence>
<dbReference type="SUPFAM" id="SSF53335">
    <property type="entry name" value="S-adenosyl-L-methionine-dependent methyltransferases"/>
    <property type="match status" value="1"/>
</dbReference>
<organism evidence="1 2">
    <name type="scientific">Blastococcus haudaquaticus</name>
    <dbReference type="NCBI Taxonomy" id="1938745"/>
    <lineage>
        <taxon>Bacteria</taxon>
        <taxon>Bacillati</taxon>
        <taxon>Actinomycetota</taxon>
        <taxon>Actinomycetes</taxon>
        <taxon>Geodermatophilales</taxon>
        <taxon>Geodermatophilaceae</taxon>
        <taxon>Blastococcus</taxon>
    </lineage>
</organism>
<reference evidence="2" key="1">
    <citation type="submission" date="2017-09" db="EMBL/GenBank/DDBJ databases">
        <authorList>
            <person name="Varghese N."/>
            <person name="Submissions S."/>
        </authorList>
    </citation>
    <scope>NUCLEOTIDE SEQUENCE [LARGE SCALE GENOMIC DNA]</scope>
    <source>
        <strain evidence="2">DSM 44270</strain>
    </source>
</reference>
<dbReference type="RefSeq" id="WP_097183655.1">
    <property type="nucleotide sequence ID" value="NZ_OCNK01000002.1"/>
</dbReference>
<evidence type="ECO:0000313" key="2">
    <source>
        <dbReference type="Proteomes" id="UP000219482"/>
    </source>
</evidence>
<evidence type="ECO:0000313" key="1">
    <source>
        <dbReference type="EMBL" id="SOD98506.1"/>
    </source>
</evidence>
<protein>
    <recommendedName>
        <fullName evidence="3">Methyltransferase domain-containing protein</fullName>
    </recommendedName>
</protein>
<accession>A0A286GTH5</accession>
<dbReference type="Gene3D" id="3.40.50.150">
    <property type="entry name" value="Vaccinia Virus protein VP39"/>
    <property type="match status" value="1"/>
</dbReference>
<name>A0A286GTH5_9ACTN</name>